<dbReference type="InterPro" id="IPR000160">
    <property type="entry name" value="GGDEF_dom"/>
</dbReference>
<dbReference type="GO" id="GO:0052621">
    <property type="term" value="F:diguanylate cyclase activity"/>
    <property type="evidence" value="ECO:0007669"/>
    <property type="project" value="UniProtKB-EC"/>
</dbReference>
<dbReference type="PANTHER" id="PTHR45138:SF24">
    <property type="entry name" value="DIGUANYLATE CYCLASE DGCC-RELATED"/>
    <property type="match status" value="1"/>
</dbReference>
<gene>
    <name evidence="4" type="ORF">QF205_08600</name>
</gene>
<dbReference type="PANTHER" id="PTHR45138">
    <property type="entry name" value="REGULATORY COMPONENTS OF SENSORY TRANSDUCTION SYSTEM"/>
    <property type="match status" value="1"/>
</dbReference>
<sequence length="355" mass="38193">MTRAGLDRPAEHRRGTSHGMDRLPDLTYRFRLLGMGLGGLCIGAVLHENGAGPLQWALLAFTALLWPHLALQLARRSGSPFRTETRNLLLDSAQTGFWVAMMQFNLLPSVLLFTLVTVDKISTGIPRLWLWSLPAFAAGVLCGGLSTGFAVRVDTSMVELLWSLPVLTIHTIGVALAVSHMGQKIRHKSRQLDELSRTDSLTGLPVRRHWLELADHALRLHRDEGVPTTLLLLDIDHFKVANDRHGHSVGDEVLRAVAGAIRATLRPADAAGRYGGDEFGVLLGGLSAGQAQAQAEAMLAAIREAGIGGLPGARITASIGMAPAQAGHATVEQWIDEADAALYRAKHAGRDRVGT</sequence>
<dbReference type="NCBIfam" id="TIGR00254">
    <property type="entry name" value="GGDEF"/>
    <property type="match status" value="1"/>
</dbReference>
<keyword evidence="4" id="KW-0548">Nucleotidyltransferase</keyword>
<organism evidence="4 5">
    <name type="scientific">Luteimonas composti</name>
    <dbReference type="NCBI Taxonomy" id="398257"/>
    <lineage>
        <taxon>Bacteria</taxon>
        <taxon>Pseudomonadati</taxon>
        <taxon>Pseudomonadota</taxon>
        <taxon>Gammaproteobacteria</taxon>
        <taxon>Lysobacterales</taxon>
        <taxon>Lysobacteraceae</taxon>
        <taxon>Luteimonas</taxon>
    </lineage>
</organism>
<dbReference type="InterPro" id="IPR007894">
    <property type="entry name" value="MASE2"/>
</dbReference>
<protein>
    <recommendedName>
        <fullName evidence="1">diguanylate cyclase</fullName>
        <ecNumber evidence="1">2.7.7.65</ecNumber>
    </recommendedName>
</protein>
<dbReference type="InterPro" id="IPR043128">
    <property type="entry name" value="Rev_trsase/Diguanyl_cyclase"/>
</dbReference>
<dbReference type="Gene3D" id="3.30.70.270">
    <property type="match status" value="1"/>
</dbReference>
<dbReference type="CDD" id="cd01949">
    <property type="entry name" value="GGDEF"/>
    <property type="match status" value="1"/>
</dbReference>
<keyword evidence="4" id="KW-0808">Transferase</keyword>
<dbReference type="InterPro" id="IPR050469">
    <property type="entry name" value="Diguanylate_Cyclase"/>
</dbReference>
<dbReference type="Proteomes" id="UP001160550">
    <property type="component" value="Unassembled WGS sequence"/>
</dbReference>
<evidence type="ECO:0000313" key="5">
    <source>
        <dbReference type="Proteomes" id="UP001160550"/>
    </source>
</evidence>
<reference evidence="4" key="2">
    <citation type="submission" date="2023-04" db="EMBL/GenBank/DDBJ databases">
        <authorList>
            <person name="Sun J.-Q."/>
        </authorList>
    </citation>
    <scope>NUCLEOTIDE SEQUENCE</scope>
    <source>
        <strain evidence="4">CC-YY355</strain>
    </source>
</reference>
<reference evidence="4" key="1">
    <citation type="journal article" date="2007" name="Int. J. Syst. Evol. Microbiol.">
        <title>Luteimonas composti sp. nov., a moderately thermophilic bacterium isolated from food waste.</title>
        <authorList>
            <person name="Young C.C."/>
            <person name="Kampfer P."/>
            <person name="Chen W.M."/>
            <person name="Yen W.S."/>
            <person name="Arun A.B."/>
            <person name="Lai W.A."/>
            <person name="Shen F.T."/>
            <person name="Rekha P.D."/>
            <person name="Lin K.Y."/>
            <person name="Chou J.H."/>
        </authorList>
    </citation>
    <scope>NUCLEOTIDE SEQUENCE</scope>
    <source>
        <strain evidence="4">CC-YY355</strain>
    </source>
</reference>
<proteinExistence type="predicted"/>
<accession>A0ABT6MR97</accession>
<keyword evidence="2" id="KW-0812">Transmembrane</keyword>
<dbReference type="EC" id="2.7.7.65" evidence="1"/>
<evidence type="ECO:0000259" key="3">
    <source>
        <dbReference type="PROSITE" id="PS50887"/>
    </source>
</evidence>
<dbReference type="RefSeq" id="WP_280942342.1">
    <property type="nucleotide sequence ID" value="NZ_JARYGX010000018.1"/>
</dbReference>
<dbReference type="InterPro" id="IPR029787">
    <property type="entry name" value="Nucleotide_cyclase"/>
</dbReference>
<feature type="transmembrane region" description="Helical" evidence="2">
    <location>
        <begin position="162"/>
        <end position="182"/>
    </location>
</feature>
<dbReference type="PROSITE" id="PS50887">
    <property type="entry name" value="GGDEF"/>
    <property type="match status" value="1"/>
</dbReference>
<feature type="transmembrane region" description="Helical" evidence="2">
    <location>
        <begin position="95"/>
        <end position="116"/>
    </location>
</feature>
<dbReference type="Pfam" id="PF00990">
    <property type="entry name" value="GGDEF"/>
    <property type="match status" value="1"/>
</dbReference>
<evidence type="ECO:0000256" key="2">
    <source>
        <dbReference type="SAM" id="Phobius"/>
    </source>
</evidence>
<dbReference type="Pfam" id="PF05230">
    <property type="entry name" value="MASE2"/>
    <property type="match status" value="1"/>
</dbReference>
<dbReference type="SMART" id="SM00267">
    <property type="entry name" value="GGDEF"/>
    <property type="match status" value="1"/>
</dbReference>
<feature type="transmembrane region" description="Helical" evidence="2">
    <location>
        <begin position="128"/>
        <end position="150"/>
    </location>
</feature>
<name>A0ABT6MR97_9GAMM</name>
<dbReference type="EMBL" id="JARYGX010000018">
    <property type="protein sequence ID" value="MDH7453128.1"/>
    <property type="molecule type" value="Genomic_DNA"/>
</dbReference>
<keyword evidence="2" id="KW-0472">Membrane</keyword>
<keyword evidence="5" id="KW-1185">Reference proteome</keyword>
<comment type="caution">
    <text evidence="4">The sequence shown here is derived from an EMBL/GenBank/DDBJ whole genome shotgun (WGS) entry which is preliminary data.</text>
</comment>
<evidence type="ECO:0000313" key="4">
    <source>
        <dbReference type="EMBL" id="MDH7453128.1"/>
    </source>
</evidence>
<feature type="domain" description="GGDEF" evidence="3">
    <location>
        <begin position="226"/>
        <end position="355"/>
    </location>
</feature>
<evidence type="ECO:0000256" key="1">
    <source>
        <dbReference type="ARBA" id="ARBA00012528"/>
    </source>
</evidence>
<keyword evidence="2" id="KW-1133">Transmembrane helix</keyword>
<dbReference type="SUPFAM" id="SSF55073">
    <property type="entry name" value="Nucleotide cyclase"/>
    <property type="match status" value="1"/>
</dbReference>
<feature type="transmembrane region" description="Helical" evidence="2">
    <location>
        <begin position="28"/>
        <end position="47"/>
    </location>
</feature>